<sequence>MLFLTAILIAVLVAFCLDKPLKKCPAAFYITAAVLTAASVVITQSDVTISSRFVRDYALGIFSRGALGTAFWAVVMWAGALPGGTAPIKKLMPIRGELSITSAILTFSHIIIYGMMYISNLIKGRTGSDFVITSIVCIAMVLIMTPLTVMSLKKIRKKMNAKTWKKIQRLAYVFYALIYVHIMVLLVPKARKGRDGCFLSILVYSAVFIGYAVMRIRKYYIMRKKPEKKLVPNTVCACAFALPVALAGAVSHGTGTQSEKPSAVTGEKAATFTFASETTTVTEASVTTVNGSKKSSVTTAVTTTETTATEAVTSNKKDEKKSSDDEEKQNEQEHNDEPEHEQHEEEAAAVEPQPSYKYRNGEYEAEAEGYAGKVHVKLSIENDAITSISAWADDDDPEYFGDAMNTVIPQIGAKASADGIDACSGATYSSNGIIEAARKALEQAVN</sequence>
<organism evidence="8 9">
    <name type="scientific">Ruminococcus flavefaciens 007c</name>
    <dbReference type="NCBI Taxonomy" id="1341157"/>
    <lineage>
        <taxon>Bacteria</taxon>
        <taxon>Bacillati</taxon>
        <taxon>Bacillota</taxon>
        <taxon>Clostridia</taxon>
        <taxon>Eubacteriales</taxon>
        <taxon>Oscillospiraceae</taxon>
        <taxon>Ruminococcus</taxon>
    </lineage>
</organism>
<evidence type="ECO:0000256" key="6">
    <source>
        <dbReference type="SAM" id="Phobius"/>
    </source>
</evidence>
<keyword evidence="9" id="KW-1185">Reference proteome</keyword>
<evidence type="ECO:0000313" key="8">
    <source>
        <dbReference type="EMBL" id="EWM52799.1"/>
    </source>
</evidence>
<dbReference type="InterPro" id="IPR013130">
    <property type="entry name" value="Fe3_Rdtase_TM_dom"/>
</dbReference>
<dbReference type="InterPro" id="IPR007329">
    <property type="entry name" value="FMN-bd"/>
</dbReference>
<feature type="compositionally biased region" description="Basic and acidic residues" evidence="5">
    <location>
        <begin position="315"/>
        <end position="346"/>
    </location>
</feature>
<evidence type="ECO:0000313" key="9">
    <source>
        <dbReference type="Proteomes" id="UP000019365"/>
    </source>
</evidence>
<proteinExistence type="predicted"/>
<keyword evidence="4 6" id="KW-0472">Membrane</keyword>
<protein>
    <recommendedName>
        <fullName evidence="7">FMN-binding domain-containing protein</fullName>
    </recommendedName>
</protein>
<dbReference type="PATRIC" id="fig|1341157.4.peg.2273"/>
<feature type="transmembrane region" description="Helical" evidence="6">
    <location>
        <begin position="230"/>
        <end position="250"/>
    </location>
</feature>
<comment type="subcellular location">
    <subcellularLocation>
        <location evidence="1">Membrane</location>
        <topology evidence="1">Multi-pass membrane protein</topology>
    </subcellularLocation>
</comment>
<dbReference type="eggNOG" id="COG2717">
    <property type="taxonomic scope" value="Bacteria"/>
</dbReference>
<dbReference type="OrthoDB" id="3174396at2"/>
<evidence type="ECO:0000256" key="3">
    <source>
        <dbReference type="ARBA" id="ARBA00022989"/>
    </source>
</evidence>
<dbReference type="RefSeq" id="WP_037299885.1">
    <property type="nucleotide sequence ID" value="NZ_ATAX01000028.1"/>
</dbReference>
<keyword evidence="2 6" id="KW-0812">Transmembrane</keyword>
<evidence type="ECO:0000256" key="5">
    <source>
        <dbReference type="SAM" id="MobiDB-lite"/>
    </source>
</evidence>
<comment type="caution">
    <text evidence="8">The sequence shown here is derived from an EMBL/GenBank/DDBJ whole genome shotgun (WGS) entry which is preliminary data.</text>
</comment>
<feature type="compositionally biased region" description="Low complexity" evidence="5">
    <location>
        <begin position="295"/>
        <end position="314"/>
    </location>
</feature>
<accession>W7UML8</accession>
<feature type="transmembrane region" description="Helical" evidence="6">
    <location>
        <begin position="196"/>
        <end position="214"/>
    </location>
</feature>
<name>W7UML8_RUMFL</name>
<dbReference type="Pfam" id="PF04205">
    <property type="entry name" value="FMN_bind"/>
    <property type="match status" value="1"/>
</dbReference>
<feature type="transmembrane region" description="Helical" evidence="6">
    <location>
        <begin position="98"/>
        <end position="118"/>
    </location>
</feature>
<dbReference type="EMBL" id="ATAX01000028">
    <property type="protein sequence ID" value="EWM52799.1"/>
    <property type="molecule type" value="Genomic_DNA"/>
</dbReference>
<evidence type="ECO:0000256" key="2">
    <source>
        <dbReference type="ARBA" id="ARBA00022692"/>
    </source>
</evidence>
<dbReference type="eggNOG" id="COG3976">
    <property type="taxonomic scope" value="Bacteria"/>
</dbReference>
<dbReference type="AlphaFoldDB" id="W7UML8"/>
<evidence type="ECO:0000256" key="4">
    <source>
        <dbReference type="ARBA" id="ARBA00023136"/>
    </source>
</evidence>
<gene>
    <name evidence="8" type="ORF">RF007C_14390</name>
</gene>
<keyword evidence="3 6" id="KW-1133">Transmembrane helix</keyword>
<evidence type="ECO:0000256" key="1">
    <source>
        <dbReference type="ARBA" id="ARBA00004141"/>
    </source>
</evidence>
<feature type="region of interest" description="Disordered" evidence="5">
    <location>
        <begin position="283"/>
        <end position="356"/>
    </location>
</feature>
<feature type="domain" description="FMN-binding" evidence="7">
    <location>
        <begin position="369"/>
        <end position="444"/>
    </location>
</feature>
<dbReference type="SMART" id="SM00900">
    <property type="entry name" value="FMN_bind"/>
    <property type="match status" value="1"/>
</dbReference>
<dbReference type="GO" id="GO:0016020">
    <property type="term" value="C:membrane"/>
    <property type="evidence" value="ECO:0007669"/>
    <property type="project" value="InterPro"/>
</dbReference>
<feature type="transmembrane region" description="Helical" evidence="6">
    <location>
        <begin position="170"/>
        <end position="190"/>
    </location>
</feature>
<dbReference type="GO" id="GO:0010181">
    <property type="term" value="F:FMN binding"/>
    <property type="evidence" value="ECO:0007669"/>
    <property type="project" value="InterPro"/>
</dbReference>
<dbReference type="Pfam" id="PF01794">
    <property type="entry name" value="Ferric_reduct"/>
    <property type="match status" value="1"/>
</dbReference>
<reference evidence="8 9" key="1">
    <citation type="journal article" date="2014" name="PLoS ONE">
        <title>Rumen cellulosomics: divergent fiber-degrading strategies revealed by comparative genome-wide analysis of six ruminococcal strains.</title>
        <authorList>
            <person name="Dassa B."/>
            <person name="Borovok I."/>
            <person name="Ruimy-Israeli V."/>
            <person name="Lamed R."/>
            <person name="Flint H.J."/>
            <person name="Duncan S.H."/>
            <person name="Henrissat B."/>
            <person name="Coutinho P."/>
            <person name="Morrison M."/>
            <person name="Mosoni P."/>
            <person name="Yeoman C.J."/>
            <person name="White B.A."/>
            <person name="Bayer E.A."/>
        </authorList>
    </citation>
    <scope>NUCLEOTIDE SEQUENCE [LARGE SCALE GENOMIC DNA]</scope>
    <source>
        <strain evidence="8 9">007c</strain>
    </source>
</reference>
<dbReference type="Gene3D" id="3.90.1010.20">
    <property type="match status" value="1"/>
</dbReference>
<dbReference type="Proteomes" id="UP000019365">
    <property type="component" value="Unassembled WGS sequence"/>
</dbReference>
<feature type="transmembrane region" description="Helical" evidence="6">
    <location>
        <begin position="130"/>
        <end position="149"/>
    </location>
</feature>
<feature type="transmembrane region" description="Helical" evidence="6">
    <location>
        <begin position="26"/>
        <end position="43"/>
    </location>
</feature>
<evidence type="ECO:0000259" key="7">
    <source>
        <dbReference type="SMART" id="SM00900"/>
    </source>
</evidence>